<dbReference type="CDD" id="cd06261">
    <property type="entry name" value="TM_PBP2"/>
    <property type="match status" value="1"/>
</dbReference>
<dbReference type="Pfam" id="PF00528">
    <property type="entry name" value="BPD_transp_1"/>
    <property type="match status" value="1"/>
</dbReference>
<feature type="transmembrane region" description="Helical" evidence="7">
    <location>
        <begin position="221"/>
        <end position="240"/>
    </location>
</feature>
<organism evidence="9 10">
    <name type="scientific">Paenibacillus paeoniae</name>
    <dbReference type="NCBI Taxonomy" id="2292705"/>
    <lineage>
        <taxon>Bacteria</taxon>
        <taxon>Bacillati</taxon>
        <taxon>Bacillota</taxon>
        <taxon>Bacilli</taxon>
        <taxon>Bacillales</taxon>
        <taxon>Paenibacillaceae</taxon>
        <taxon>Paenibacillus</taxon>
    </lineage>
</organism>
<dbReference type="PROSITE" id="PS50928">
    <property type="entry name" value="ABC_TM1"/>
    <property type="match status" value="1"/>
</dbReference>
<dbReference type="InterPro" id="IPR051393">
    <property type="entry name" value="ABC_transporter_permease"/>
</dbReference>
<evidence type="ECO:0000256" key="4">
    <source>
        <dbReference type="ARBA" id="ARBA00022692"/>
    </source>
</evidence>
<dbReference type="PANTHER" id="PTHR30193">
    <property type="entry name" value="ABC TRANSPORTER PERMEASE PROTEIN"/>
    <property type="match status" value="1"/>
</dbReference>
<feature type="transmembrane region" description="Helical" evidence="7">
    <location>
        <begin position="21"/>
        <end position="47"/>
    </location>
</feature>
<evidence type="ECO:0000259" key="8">
    <source>
        <dbReference type="PROSITE" id="PS50928"/>
    </source>
</evidence>
<sequence>MTFFKRNKASAKHQSLYRKDAIQSYLMLAPMLIGFALFTVYPMFWLIQWSWFDYDGMSTPTFIGFENYIRAFTRDPHYWASLENTFIIVIAKFIIEIPLALFLAIVLNGNKKINSFFRTLFFSPTIVSTAIVGIVFFLMFEPFLGSVNQLLKAFGMIDTNINWFSNKWLADLVIVIASVWKGFGINMIFFIMGLQNISQEIYECADIDGVNKWNRFTKITLPMLASTGKVVMMLFIVNSIKMSDLVLVLTNGQPGGSTEVVMSYTFKYFFSYGAADSISQYGYSSALAVITALILTVIVSLYLRLTRNMGNHY</sequence>
<keyword evidence="2 7" id="KW-0813">Transport</keyword>
<evidence type="ECO:0000256" key="2">
    <source>
        <dbReference type="ARBA" id="ARBA00022448"/>
    </source>
</evidence>
<reference evidence="9 10" key="1">
    <citation type="submission" date="2018-08" db="EMBL/GenBank/DDBJ databases">
        <title>Paenibacillus sp. M4BSY-1, whole genome shotgun sequence.</title>
        <authorList>
            <person name="Tuo L."/>
        </authorList>
    </citation>
    <scope>NUCLEOTIDE SEQUENCE [LARGE SCALE GENOMIC DNA]</scope>
    <source>
        <strain evidence="9 10">M4BSY-1</strain>
    </source>
</reference>
<evidence type="ECO:0000313" key="9">
    <source>
        <dbReference type="EMBL" id="REK74335.1"/>
    </source>
</evidence>
<dbReference type="GO" id="GO:0005886">
    <property type="term" value="C:plasma membrane"/>
    <property type="evidence" value="ECO:0007669"/>
    <property type="project" value="UniProtKB-SubCell"/>
</dbReference>
<keyword evidence="5 7" id="KW-1133">Transmembrane helix</keyword>
<evidence type="ECO:0000256" key="7">
    <source>
        <dbReference type="RuleBase" id="RU363032"/>
    </source>
</evidence>
<dbReference type="InterPro" id="IPR035906">
    <property type="entry name" value="MetI-like_sf"/>
</dbReference>
<evidence type="ECO:0000256" key="6">
    <source>
        <dbReference type="ARBA" id="ARBA00023136"/>
    </source>
</evidence>
<name>A0A371PEJ3_9BACL</name>
<dbReference type="OrthoDB" id="9785347at2"/>
<keyword evidence="3" id="KW-1003">Cell membrane</keyword>
<feature type="transmembrane region" description="Helical" evidence="7">
    <location>
        <begin position="86"/>
        <end position="107"/>
    </location>
</feature>
<evidence type="ECO:0000256" key="3">
    <source>
        <dbReference type="ARBA" id="ARBA00022475"/>
    </source>
</evidence>
<keyword evidence="10" id="KW-1185">Reference proteome</keyword>
<evidence type="ECO:0000256" key="5">
    <source>
        <dbReference type="ARBA" id="ARBA00022989"/>
    </source>
</evidence>
<evidence type="ECO:0000313" key="10">
    <source>
        <dbReference type="Proteomes" id="UP000261905"/>
    </source>
</evidence>
<feature type="transmembrane region" description="Helical" evidence="7">
    <location>
        <begin position="281"/>
        <end position="303"/>
    </location>
</feature>
<dbReference type="AlphaFoldDB" id="A0A371PEJ3"/>
<comment type="similarity">
    <text evidence="7">Belongs to the binding-protein-dependent transport system permease family.</text>
</comment>
<comment type="caution">
    <text evidence="9">The sequence shown here is derived from an EMBL/GenBank/DDBJ whole genome shotgun (WGS) entry which is preliminary data.</text>
</comment>
<gene>
    <name evidence="9" type="ORF">DX130_17555</name>
</gene>
<dbReference type="InterPro" id="IPR000515">
    <property type="entry name" value="MetI-like"/>
</dbReference>
<protein>
    <submittedName>
        <fullName evidence="9">Sugar ABC transporter permease</fullName>
    </submittedName>
</protein>
<keyword evidence="4 7" id="KW-0812">Transmembrane</keyword>
<dbReference type="Gene3D" id="1.10.3720.10">
    <property type="entry name" value="MetI-like"/>
    <property type="match status" value="1"/>
</dbReference>
<dbReference type="SUPFAM" id="SSF161098">
    <property type="entry name" value="MetI-like"/>
    <property type="match status" value="1"/>
</dbReference>
<comment type="subcellular location">
    <subcellularLocation>
        <location evidence="1 7">Cell membrane</location>
        <topology evidence="1 7">Multi-pass membrane protein</topology>
    </subcellularLocation>
</comment>
<dbReference type="RefSeq" id="WP_116047589.1">
    <property type="nucleotide sequence ID" value="NZ_QUBQ01000003.1"/>
</dbReference>
<dbReference type="PANTHER" id="PTHR30193:SF37">
    <property type="entry name" value="INNER MEMBRANE ABC TRANSPORTER PERMEASE PROTEIN YCJO"/>
    <property type="match status" value="1"/>
</dbReference>
<accession>A0A371PEJ3</accession>
<dbReference type="Proteomes" id="UP000261905">
    <property type="component" value="Unassembled WGS sequence"/>
</dbReference>
<feature type="transmembrane region" description="Helical" evidence="7">
    <location>
        <begin position="119"/>
        <end position="140"/>
    </location>
</feature>
<evidence type="ECO:0000256" key="1">
    <source>
        <dbReference type="ARBA" id="ARBA00004651"/>
    </source>
</evidence>
<dbReference type="EMBL" id="QUBQ01000003">
    <property type="protein sequence ID" value="REK74335.1"/>
    <property type="molecule type" value="Genomic_DNA"/>
</dbReference>
<proteinExistence type="inferred from homology"/>
<dbReference type="GO" id="GO:0055085">
    <property type="term" value="P:transmembrane transport"/>
    <property type="evidence" value="ECO:0007669"/>
    <property type="project" value="InterPro"/>
</dbReference>
<feature type="transmembrane region" description="Helical" evidence="7">
    <location>
        <begin position="172"/>
        <end position="192"/>
    </location>
</feature>
<keyword evidence="6 7" id="KW-0472">Membrane</keyword>
<feature type="domain" description="ABC transmembrane type-1" evidence="8">
    <location>
        <begin position="82"/>
        <end position="302"/>
    </location>
</feature>